<feature type="compositionally biased region" description="Polar residues" evidence="1">
    <location>
        <begin position="355"/>
        <end position="366"/>
    </location>
</feature>
<evidence type="ECO:0008006" key="4">
    <source>
        <dbReference type="Google" id="ProtNLM"/>
    </source>
</evidence>
<accession>A0ABD3FZH8</accession>
<dbReference type="EMBL" id="JBIMZQ010000005">
    <property type="protein sequence ID" value="KAL3671392.1"/>
    <property type="molecule type" value="Genomic_DNA"/>
</dbReference>
<sequence>MLAVECIDVIDEDTRAEGGGVPAEIVQQVLKTELERCSAIANGKMRHVFYYDSVSYSQSRVYLRSSFSVINSLAGLQKDFERLHPLAIKQYVYQVIRGLCELHKIGISCGGLSLSSLLLCGENIVKIAAWFPTAQEIKLLQSRGILADTDFCRSSFGLQSARDAIAQDVRSVAYVMLEMLTGLRARGSLMEKGNLLSKVAADSSEYQVMSVLLALSPLKDVLALPYFASVNSTARTPFLNSGQVVQEQRQIIGLLTKQELNQCHTMKRQYLQQIRAWQAQFEKKYRRKPKPVDRSAGIVRLQGRCQALNERMQELNDRLAASHGSIYRMIADKEALTIDASSQSAPAPQEGIPSQLGSFDDVTTGSPVFPGNESDSSDRSEGRRSPAQKAFLNRFSPSQ</sequence>
<keyword evidence="3" id="KW-1185">Reference proteome</keyword>
<evidence type="ECO:0000313" key="2">
    <source>
        <dbReference type="EMBL" id="KAL3671392.1"/>
    </source>
</evidence>
<protein>
    <recommendedName>
        <fullName evidence="4">Protein kinase domain-containing protein</fullName>
    </recommendedName>
</protein>
<evidence type="ECO:0000313" key="3">
    <source>
        <dbReference type="Proteomes" id="UP001632037"/>
    </source>
</evidence>
<dbReference type="SUPFAM" id="SSF56112">
    <property type="entry name" value="Protein kinase-like (PK-like)"/>
    <property type="match status" value="1"/>
</dbReference>
<dbReference type="Proteomes" id="UP001632037">
    <property type="component" value="Unassembled WGS sequence"/>
</dbReference>
<gene>
    <name evidence="2" type="ORF">V7S43_003318</name>
</gene>
<name>A0ABD3FZH8_9STRA</name>
<comment type="caution">
    <text evidence="2">The sequence shown here is derived from an EMBL/GenBank/DDBJ whole genome shotgun (WGS) entry which is preliminary data.</text>
</comment>
<reference evidence="2 3" key="1">
    <citation type="submission" date="2024-09" db="EMBL/GenBank/DDBJ databases">
        <title>Genome sequencing and assembly of Phytophthora oleae, isolate VK10A, causative agent of rot of olive drupes.</title>
        <authorList>
            <person name="Conti Taguali S."/>
            <person name="Riolo M."/>
            <person name="La Spada F."/>
            <person name="Cacciola S.O."/>
            <person name="Dionisio G."/>
        </authorList>
    </citation>
    <scope>NUCLEOTIDE SEQUENCE [LARGE SCALE GENOMIC DNA]</scope>
    <source>
        <strain evidence="2 3">VK10A</strain>
    </source>
</reference>
<dbReference type="AlphaFoldDB" id="A0ABD3FZH8"/>
<evidence type="ECO:0000256" key="1">
    <source>
        <dbReference type="SAM" id="MobiDB-lite"/>
    </source>
</evidence>
<proteinExistence type="predicted"/>
<dbReference type="InterPro" id="IPR011009">
    <property type="entry name" value="Kinase-like_dom_sf"/>
</dbReference>
<feature type="region of interest" description="Disordered" evidence="1">
    <location>
        <begin position="340"/>
        <end position="399"/>
    </location>
</feature>
<dbReference type="Gene3D" id="1.10.510.10">
    <property type="entry name" value="Transferase(Phosphotransferase) domain 1"/>
    <property type="match status" value="1"/>
</dbReference>
<organism evidence="2 3">
    <name type="scientific">Phytophthora oleae</name>
    <dbReference type="NCBI Taxonomy" id="2107226"/>
    <lineage>
        <taxon>Eukaryota</taxon>
        <taxon>Sar</taxon>
        <taxon>Stramenopiles</taxon>
        <taxon>Oomycota</taxon>
        <taxon>Peronosporomycetes</taxon>
        <taxon>Peronosporales</taxon>
        <taxon>Peronosporaceae</taxon>
        <taxon>Phytophthora</taxon>
    </lineage>
</organism>